<organism evidence="1 2">
    <name type="scientific">Melia azedarach</name>
    <name type="common">Chinaberry tree</name>
    <dbReference type="NCBI Taxonomy" id="155640"/>
    <lineage>
        <taxon>Eukaryota</taxon>
        <taxon>Viridiplantae</taxon>
        <taxon>Streptophyta</taxon>
        <taxon>Embryophyta</taxon>
        <taxon>Tracheophyta</taxon>
        <taxon>Spermatophyta</taxon>
        <taxon>Magnoliopsida</taxon>
        <taxon>eudicotyledons</taxon>
        <taxon>Gunneridae</taxon>
        <taxon>Pentapetalae</taxon>
        <taxon>rosids</taxon>
        <taxon>malvids</taxon>
        <taxon>Sapindales</taxon>
        <taxon>Meliaceae</taxon>
        <taxon>Melia</taxon>
    </lineage>
</organism>
<evidence type="ECO:0000313" key="1">
    <source>
        <dbReference type="EMBL" id="KAJ4706347.1"/>
    </source>
</evidence>
<dbReference type="EMBL" id="CM051404">
    <property type="protein sequence ID" value="KAJ4706347.1"/>
    <property type="molecule type" value="Genomic_DNA"/>
</dbReference>
<reference evidence="1 2" key="1">
    <citation type="journal article" date="2023" name="Science">
        <title>Complex scaffold remodeling in plant triterpene biosynthesis.</title>
        <authorList>
            <person name="De La Pena R."/>
            <person name="Hodgson H."/>
            <person name="Liu J.C."/>
            <person name="Stephenson M.J."/>
            <person name="Martin A.C."/>
            <person name="Owen C."/>
            <person name="Harkess A."/>
            <person name="Leebens-Mack J."/>
            <person name="Jimenez L.E."/>
            <person name="Osbourn A."/>
            <person name="Sattely E.S."/>
        </authorList>
    </citation>
    <scope>NUCLEOTIDE SEQUENCE [LARGE SCALE GENOMIC DNA]</scope>
    <source>
        <strain evidence="2">cv. JPN11</strain>
        <tissue evidence="1">Leaf</tissue>
    </source>
</reference>
<name>A0ACC1X5W1_MELAZ</name>
<protein>
    <submittedName>
        <fullName evidence="1">Protein IQ-DOMAIN like</fullName>
    </submittedName>
</protein>
<comment type="caution">
    <text evidence="1">The sequence shown here is derived from an EMBL/GenBank/DDBJ whole genome shotgun (WGS) entry which is preliminary data.</text>
</comment>
<gene>
    <name evidence="1" type="ORF">OWV82_020008</name>
</gene>
<evidence type="ECO:0000313" key="2">
    <source>
        <dbReference type="Proteomes" id="UP001164539"/>
    </source>
</evidence>
<dbReference type="Proteomes" id="UP001164539">
    <property type="component" value="Chromosome 11"/>
</dbReference>
<keyword evidence="2" id="KW-1185">Reference proteome</keyword>
<accession>A0ACC1X5W1</accession>
<sequence length="287" mass="32721">MAKKRCWFGWVKKLFVSEARKKSDKRSKRLKWVFGRIKFRQYPAITAPRKTLNDATEEQRKHALNVAMATAAAAEAAVAAAHAAAEVVRLMGTSKSPHQFKRDRNLAAIKIQSAFRAHLARKALRALKGLVRLQAIVRGRAVRRKTITTLKCLPSNAEKQPRVCERKDAVCKNGENKKCIRSKEELGVDTKPECNDQKGWDCSVLSKEDMETIWLRKQEAATKRERMMKYSYSHRERRSVHMLEELVPHKENGRDSFLLEKGGDTGAYHRKELEMLKPAANSNLISG</sequence>
<proteinExistence type="predicted"/>